<feature type="region of interest" description="Disordered" evidence="1">
    <location>
        <begin position="86"/>
        <end position="105"/>
    </location>
</feature>
<dbReference type="KEGG" id="ztr:MYCGRDRAFT_97543"/>
<evidence type="ECO:0000256" key="1">
    <source>
        <dbReference type="SAM" id="MobiDB-lite"/>
    </source>
</evidence>
<organism evidence="2 3">
    <name type="scientific">Zymoseptoria tritici (strain CBS 115943 / IPO323)</name>
    <name type="common">Speckled leaf blotch fungus</name>
    <name type="synonym">Septoria tritici</name>
    <dbReference type="NCBI Taxonomy" id="336722"/>
    <lineage>
        <taxon>Eukaryota</taxon>
        <taxon>Fungi</taxon>
        <taxon>Dikarya</taxon>
        <taxon>Ascomycota</taxon>
        <taxon>Pezizomycotina</taxon>
        <taxon>Dothideomycetes</taxon>
        <taxon>Dothideomycetidae</taxon>
        <taxon>Mycosphaerellales</taxon>
        <taxon>Mycosphaerellaceae</taxon>
        <taxon>Zymoseptoria</taxon>
    </lineage>
</organism>
<gene>
    <name evidence="2" type="ORF">MYCGRDRAFT_97543</name>
</gene>
<dbReference type="HOGENOM" id="CLU_2238746_0_0_1"/>
<evidence type="ECO:0000313" key="2">
    <source>
        <dbReference type="EMBL" id="EGP82479.1"/>
    </source>
</evidence>
<dbReference type="GeneID" id="13400349"/>
<protein>
    <recommendedName>
        <fullName evidence="4">Kinesin motor domain-containing protein</fullName>
    </recommendedName>
</protein>
<evidence type="ECO:0000313" key="3">
    <source>
        <dbReference type="Proteomes" id="UP000008062"/>
    </source>
</evidence>
<dbReference type="OrthoDB" id="123929at2759"/>
<dbReference type="Proteomes" id="UP000008062">
    <property type="component" value="Chromosome 14"/>
</dbReference>
<dbReference type="VEuPathDB" id="FungiDB:ZTRI_14.15"/>
<sequence length="105" mass="11924">MEQPKPSTALFDVFLRLRPSAAIDKERFLDVEPGGLSAPTHITIKSPTGDTRKRAVERFAFTRVFEENAGQRSVRGECWTARTIREHGSRGSHSRRVGSTWQRRS</sequence>
<proteinExistence type="predicted"/>
<dbReference type="AlphaFoldDB" id="F9XQJ8"/>
<dbReference type="EMBL" id="CM001209">
    <property type="protein sequence ID" value="EGP82479.1"/>
    <property type="molecule type" value="Genomic_DNA"/>
</dbReference>
<reference evidence="2 3" key="1">
    <citation type="journal article" date="2011" name="PLoS Genet.">
        <title>Finished genome of the fungal wheat pathogen Mycosphaerella graminicola reveals dispensome structure, chromosome plasticity, and stealth pathogenesis.</title>
        <authorList>
            <person name="Goodwin S.B."/>
            <person name="Ben M'barek S."/>
            <person name="Dhillon B."/>
            <person name="Wittenberg A.H.J."/>
            <person name="Crane C.F."/>
            <person name="Hane J.K."/>
            <person name="Foster A.J."/>
            <person name="Van der Lee T.A.J."/>
            <person name="Grimwood J."/>
            <person name="Aerts A."/>
            <person name="Antoniw J."/>
            <person name="Bailey A."/>
            <person name="Bluhm B."/>
            <person name="Bowler J."/>
            <person name="Bristow J."/>
            <person name="van der Burgt A."/>
            <person name="Canto-Canche B."/>
            <person name="Churchill A.C.L."/>
            <person name="Conde-Ferraez L."/>
            <person name="Cools H.J."/>
            <person name="Coutinho P.M."/>
            <person name="Csukai M."/>
            <person name="Dehal P."/>
            <person name="De Wit P."/>
            <person name="Donzelli B."/>
            <person name="van de Geest H.C."/>
            <person name="van Ham R.C.H.J."/>
            <person name="Hammond-Kosack K.E."/>
            <person name="Henrissat B."/>
            <person name="Kilian A."/>
            <person name="Kobayashi A.K."/>
            <person name="Koopmann E."/>
            <person name="Kourmpetis Y."/>
            <person name="Kuzniar A."/>
            <person name="Lindquist E."/>
            <person name="Lombard V."/>
            <person name="Maliepaard C."/>
            <person name="Martins N."/>
            <person name="Mehrabi R."/>
            <person name="Nap J.P.H."/>
            <person name="Ponomarenko A."/>
            <person name="Rudd J.J."/>
            <person name="Salamov A."/>
            <person name="Schmutz J."/>
            <person name="Schouten H.J."/>
            <person name="Shapiro H."/>
            <person name="Stergiopoulos I."/>
            <person name="Torriani S.F.F."/>
            <person name="Tu H."/>
            <person name="de Vries R.P."/>
            <person name="Waalwijk C."/>
            <person name="Ware S.B."/>
            <person name="Wiebenga A."/>
            <person name="Zwiers L.-H."/>
            <person name="Oliver R.P."/>
            <person name="Grigoriev I.V."/>
            <person name="Kema G.H.J."/>
        </authorList>
    </citation>
    <scope>NUCLEOTIDE SEQUENCE [LARGE SCALE GENOMIC DNA]</scope>
    <source>
        <strain evidence="3">CBS 115943 / IPO323</strain>
    </source>
</reference>
<dbReference type="InParanoid" id="F9XQJ8"/>
<dbReference type="RefSeq" id="XP_003847503.1">
    <property type="nucleotide sequence ID" value="XM_003847455.1"/>
</dbReference>
<keyword evidence="3" id="KW-1185">Reference proteome</keyword>
<accession>F9XQJ8</accession>
<name>F9XQJ8_ZYMTI</name>
<evidence type="ECO:0008006" key="4">
    <source>
        <dbReference type="Google" id="ProtNLM"/>
    </source>
</evidence>